<dbReference type="AlphaFoldDB" id="A0A9P5ZEK1"/>
<reference evidence="3" key="1">
    <citation type="submission" date="2020-11" db="EMBL/GenBank/DDBJ databases">
        <authorList>
            <consortium name="DOE Joint Genome Institute"/>
            <person name="Ahrendt S."/>
            <person name="Riley R."/>
            <person name="Andreopoulos W."/>
            <person name="Labutti K."/>
            <person name="Pangilinan J."/>
            <person name="Ruiz-Duenas F.J."/>
            <person name="Barrasa J.M."/>
            <person name="Sanchez-Garcia M."/>
            <person name="Camarero S."/>
            <person name="Miyauchi S."/>
            <person name="Serrano A."/>
            <person name="Linde D."/>
            <person name="Babiker R."/>
            <person name="Drula E."/>
            <person name="Ayuso-Fernandez I."/>
            <person name="Pacheco R."/>
            <person name="Padilla G."/>
            <person name="Ferreira P."/>
            <person name="Barriuso J."/>
            <person name="Kellner H."/>
            <person name="Castanera R."/>
            <person name="Alfaro M."/>
            <person name="Ramirez L."/>
            <person name="Pisabarro A.G."/>
            <person name="Kuo A."/>
            <person name="Tritt A."/>
            <person name="Lipzen A."/>
            <person name="He G."/>
            <person name="Yan M."/>
            <person name="Ng V."/>
            <person name="Cullen D."/>
            <person name="Martin F."/>
            <person name="Rosso M.-N."/>
            <person name="Henrissat B."/>
            <person name="Hibbett D."/>
            <person name="Martinez A.T."/>
            <person name="Grigoriev I.V."/>
        </authorList>
    </citation>
    <scope>NUCLEOTIDE SEQUENCE</scope>
    <source>
        <strain evidence="3">CIRM-BRFM 674</strain>
    </source>
</reference>
<name>A0A9P5ZEK1_9AGAR</name>
<dbReference type="OrthoDB" id="7486196at2759"/>
<feature type="compositionally biased region" description="Polar residues" evidence="1">
    <location>
        <begin position="259"/>
        <end position="274"/>
    </location>
</feature>
<gene>
    <name evidence="3" type="ORF">BDN70DRAFT_848613</name>
</gene>
<dbReference type="Pfam" id="PF05018">
    <property type="entry name" value="CFA20_dom"/>
    <property type="match status" value="1"/>
</dbReference>
<dbReference type="EMBL" id="MU155138">
    <property type="protein sequence ID" value="KAF9485009.1"/>
    <property type="molecule type" value="Genomic_DNA"/>
</dbReference>
<evidence type="ECO:0000259" key="2">
    <source>
        <dbReference type="Pfam" id="PF05018"/>
    </source>
</evidence>
<dbReference type="Proteomes" id="UP000807469">
    <property type="component" value="Unassembled WGS sequence"/>
</dbReference>
<organism evidence="3 4">
    <name type="scientific">Pholiota conissans</name>
    <dbReference type="NCBI Taxonomy" id="109636"/>
    <lineage>
        <taxon>Eukaryota</taxon>
        <taxon>Fungi</taxon>
        <taxon>Dikarya</taxon>
        <taxon>Basidiomycota</taxon>
        <taxon>Agaricomycotina</taxon>
        <taxon>Agaricomycetes</taxon>
        <taxon>Agaricomycetidae</taxon>
        <taxon>Agaricales</taxon>
        <taxon>Agaricineae</taxon>
        <taxon>Strophariaceae</taxon>
        <taxon>Pholiota</taxon>
    </lineage>
</organism>
<accession>A0A9P5ZEK1</accession>
<feature type="domain" description="CFA20" evidence="2">
    <location>
        <begin position="83"/>
        <end position="164"/>
    </location>
</feature>
<proteinExistence type="predicted"/>
<dbReference type="InterPro" id="IPR007714">
    <property type="entry name" value="CFA20_dom"/>
</dbReference>
<protein>
    <recommendedName>
        <fullName evidence="2">CFA20 domain-containing protein</fullName>
    </recommendedName>
</protein>
<dbReference type="InterPro" id="IPR040441">
    <property type="entry name" value="CFA20/CFAP20DC"/>
</dbReference>
<evidence type="ECO:0000313" key="3">
    <source>
        <dbReference type="EMBL" id="KAF9485009.1"/>
    </source>
</evidence>
<evidence type="ECO:0000256" key="1">
    <source>
        <dbReference type="SAM" id="MobiDB-lite"/>
    </source>
</evidence>
<comment type="caution">
    <text evidence="3">The sequence shown here is derived from an EMBL/GenBank/DDBJ whole genome shotgun (WGS) entry which is preliminary data.</text>
</comment>
<sequence>MSSTSTQTLLSTAVQLSIISLFSSTGSDPLAMFSIVTDAALPADSFIHLLHDRLSKPSPPLPKTLLRLPELEGNGGSDPHLRGRELEQSVLHIQSPTIPTTYIQSPPISSSSDSSAHSGGLGIKLPWIHLQIRNLAKEWSFEVGIVDQAGRAGVIRLSTFQLLVNLSLSLRLDDTRIYHLLFKSTPLKNYTISLSVLFEIFFSKTPHLKTGPNSPPLLLLPLLFPARSTHLLTPWSTINIYLPTILSYFTSPHLLSNSTEDAENANQGPSSSNARPMGRNRAALPGGTLAHVSYVRVYASCRLRRIWFSEGGPSQKVPWELELYAVD</sequence>
<keyword evidence="4" id="KW-1185">Reference proteome</keyword>
<dbReference type="PANTHER" id="PTHR12458">
    <property type="entry name" value="ORF PROTEIN"/>
    <property type="match status" value="1"/>
</dbReference>
<evidence type="ECO:0000313" key="4">
    <source>
        <dbReference type="Proteomes" id="UP000807469"/>
    </source>
</evidence>
<feature type="region of interest" description="Disordered" evidence="1">
    <location>
        <begin position="259"/>
        <end position="280"/>
    </location>
</feature>